<dbReference type="Pfam" id="PF14728">
    <property type="entry name" value="PTHB1_GAE"/>
    <property type="match status" value="1"/>
</dbReference>
<dbReference type="InterPro" id="IPR026511">
    <property type="entry name" value="PTHB1"/>
</dbReference>
<keyword evidence="9" id="KW-1185">Reference proteome</keyword>
<evidence type="ECO:0000259" key="5">
    <source>
        <dbReference type="Pfam" id="PF23337"/>
    </source>
</evidence>
<feature type="domain" description="PTHB1 platform" evidence="5">
    <location>
        <begin position="533"/>
        <end position="632"/>
    </location>
</feature>
<name>A0ABP1NKQ9_XYLVO</name>
<dbReference type="PANTHER" id="PTHR20991:SF0">
    <property type="entry name" value="PROTEIN PTHB1"/>
    <property type="match status" value="1"/>
</dbReference>
<feature type="region of interest" description="Disordered" evidence="2">
    <location>
        <begin position="222"/>
        <end position="241"/>
    </location>
</feature>
<evidence type="ECO:0000313" key="9">
    <source>
        <dbReference type="Proteomes" id="UP001642520"/>
    </source>
</evidence>
<keyword evidence="1" id="KW-0175">Coiled coil</keyword>
<dbReference type="Pfam" id="PF14727">
    <property type="entry name" value="PHTB1_N"/>
    <property type="match status" value="1"/>
</dbReference>
<dbReference type="Pfam" id="PF23337">
    <property type="entry name" value="PTHB1_pf"/>
    <property type="match status" value="1"/>
</dbReference>
<dbReference type="InterPro" id="IPR028074">
    <property type="entry name" value="PHTB1_GAE_dom"/>
</dbReference>
<dbReference type="Pfam" id="PF23338">
    <property type="entry name" value="PTHB1_hp"/>
    <property type="match status" value="1"/>
</dbReference>
<feature type="domain" description="PTHB1 GAE" evidence="4">
    <location>
        <begin position="450"/>
        <end position="527"/>
    </location>
</feature>
<feature type="domain" description="PTHB1 C-terminal helix bundle" evidence="7">
    <location>
        <begin position="744"/>
        <end position="823"/>
    </location>
</feature>
<evidence type="ECO:0008006" key="10">
    <source>
        <dbReference type="Google" id="ProtNLM"/>
    </source>
</evidence>
<reference evidence="8 9" key="1">
    <citation type="submission" date="2024-08" db="EMBL/GenBank/DDBJ databases">
        <authorList>
            <person name="Will J Nash"/>
            <person name="Angela Man"/>
            <person name="Seanna McTaggart"/>
            <person name="Kendall Baker"/>
            <person name="Tom Barker"/>
            <person name="Leah Catchpole"/>
            <person name="Alex Durrant"/>
            <person name="Karim Gharbi"/>
            <person name="Naomi Irish"/>
            <person name="Gemy Kaithakottil"/>
            <person name="Debby Ku"/>
            <person name="Aaliyah Providence"/>
            <person name="Felix Shaw"/>
            <person name="David Swarbreck"/>
            <person name="Chris Watkins"/>
            <person name="Ann M. McCartney"/>
            <person name="Giulio Formenti"/>
            <person name="Alice Mouton"/>
            <person name="Noel Vella"/>
            <person name="Bjorn M von Reumont"/>
            <person name="Adriana Vella"/>
            <person name="Wilfried Haerty"/>
        </authorList>
    </citation>
    <scope>NUCLEOTIDE SEQUENCE [LARGE SCALE GENOMIC DNA]</scope>
</reference>
<comment type="caution">
    <text evidence="8">The sequence shown here is derived from an EMBL/GenBank/DDBJ whole genome shotgun (WGS) entry which is preliminary data.</text>
</comment>
<dbReference type="InterPro" id="IPR055362">
    <property type="entry name" value="PTHB1_pf_dom"/>
</dbReference>
<dbReference type="PANTHER" id="PTHR20991">
    <property type="entry name" value="PARATHYROID HORMONE-RESPONSIVE B1 GENE"/>
    <property type="match status" value="1"/>
</dbReference>
<evidence type="ECO:0000313" key="8">
    <source>
        <dbReference type="EMBL" id="CAL7941620.1"/>
    </source>
</evidence>
<protein>
    <recommendedName>
        <fullName evidence="10">Protein PTHB1</fullName>
    </recommendedName>
</protein>
<feature type="domain" description="PTHB1 N-terminal" evidence="3">
    <location>
        <begin position="1"/>
        <end position="374"/>
    </location>
</feature>
<gene>
    <name evidence="8" type="ORF">XYLVIOL_LOCUS5096</name>
</gene>
<evidence type="ECO:0000256" key="2">
    <source>
        <dbReference type="SAM" id="MobiDB-lite"/>
    </source>
</evidence>
<feature type="compositionally biased region" description="Basic and acidic residues" evidence="2">
    <location>
        <begin position="222"/>
        <end position="237"/>
    </location>
</feature>
<proteinExistence type="predicted"/>
<feature type="domain" description="PTHB1 hairpin" evidence="6">
    <location>
        <begin position="641"/>
        <end position="743"/>
    </location>
</feature>
<organism evidence="8 9">
    <name type="scientific">Xylocopa violacea</name>
    <name type="common">Violet carpenter bee</name>
    <name type="synonym">Apis violacea</name>
    <dbReference type="NCBI Taxonomy" id="135666"/>
    <lineage>
        <taxon>Eukaryota</taxon>
        <taxon>Metazoa</taxon>
        <taxon>Ecdysozoa</taxon>
        <taxon>Arthropoda</taxon>
        <taxon>Hexapoda</taxon>
        <taxon>Insecta</taxon>
        <taxon>Pterygota</taxon>
        <taxon>Neoptera</taxon>
        <taxon>Endopterygota</taxon>
        <taxon>Hymenoptera</taxon>
        <taxon>Apocrita</taxon>
        <taxon>Aculeata</taxon>
        <taxon>Apoidea</taxon>
        <taxon>Anthophila</taxon>
        <taxon>Apidae</taxon>
        <taxon>Xylocopa</taxon>
        <taxon>Xylocopa</taxon>
    </lineage>
</organism>
<dbReference type="InterPro" id="IPR055364">
    <property type="entry name" value="PTHB1_CtH_dom"/>
</dbReference>
<feature type="coiled-coil region" evidence="1">
    <location>
        <begin position="389"/>
        <end position="416"/>
    </location>
</feature>
<evidence type="ECO:0000259" key="6">
    <source>
        <dbReference type="Pfam" id="PF23338"/>
    </source>
</evidence>
<accession>A0ABP1NKQ9</accession>
<evidence type="ECO:0000256" key="1">
    <source>
        <dbReference type="SAM" id="Coils"/>
    </source>
</evidence>
<dbReference type="InterPro" id="IPR028073">
    <property type="entry name" value="PHTB1_N_dom"/>
</dbReference>
<dbReference type="InterPro" id="IPR055363">
    <property type="entry name" value="PTHB1_hp_dom"/>
</dbReference>
<dbReference type="Proteomes" id="UP001642520">
    <property type="component" value="Unassembled WGS sequence"/>
</dbReference>
<dbReference type="EMBL" id="CAXAJV020001292">
    <property type="protein sequence ID" value="CAL7941620.1"/>
    <property type="molecule type" value="Genomic_DNA"/>
</dbReference>
<sequence>MSLFKTKEWWRTRCGANETFDRHSLLAAPLFGEDKKDILVVGSHEGYLRMYSPSSQWMDESKSPTNYKSTDLMIETRIDECIVDLKAGKFVSGSQDLRLAILTSTKLRVYNVGLAEESLEYGDRCDLKIAYEHQLPRFPASLTTGPFGGVRGRDFLCVQCLDGTLLFYEQEMFAFSQVLRNRLLAEPIMYVSRYDLFVTASSSWFLECYRYQSMAEWTRSKDEARGDAAEERDEQRRGGARSLEPDWSFNIGEAVLALEAVTLSSFEVGIVVLGEKHLYCLKDNCASVKYAKRLEYRPLCFQAYVIEPDGKLMVLVIADTSTLVIYEGSTLKWSAQLPFPPVTVARVQLQHLQGAIVILSEDGRLEACYLGSEPNLFVAPPLHPRGYDYVAAEQELSKLRAQLKKKKDSVDQTNEVGVDTELIIAINVSMDAKPRIRSSNNQYSTDELICTATIELSSYTTLHEVQICVDVSKPLIATNDFYALPNLCERHVAETEVYVEGDRLPISSEIVVIVTYRTDAGILRALRRTSQLPLKMMLRSCPPENASTFATVIKSSDSLLPFSQLFPEFSGDQSQKQGSNALGLRHVHSDQTVTVVSGNASNRYRVQSNDGLSSTLVVQRLIDRLKDKSKGSLKANVGQNHLQLVHQRIEAHFMARREIDRITSEIGLLTSQLRNVERKMLRTVREKNERSLTDTGLPFLFESTCRAIFALLEDLVKARADRDRAAQELRCSLQLLLLLLRLNMSEDKYAMLRAAINFEPCPSDGIDWEEIADAALSTLLKSVSRKSGISEAKSSTWNALTPIASGKELNKLKKRLVHAIERLDGSRESDIAEVEPNEGSDLASV</sequence>
<evidence type="ECO:0000259" key="3">
    <source>
        <dbReference type="Pfam" id="PF14727"/>
    </source>
</evidence>
<evidence type="ECO:0000259" key="7">
    <source>
        <dbReference type="Pfam" id="PF23339"/>
    </source>
</evidence>
<evidence type="ECO:0000259" key="4">
    <source>
        <dbReference type="Pfam" id="PF14728"/>
    </source>
</evidence>
<dbReference type="Pfam" id="PF23339">
    <property type="entry name" value="PTHB1_CtH"/>
    <property type="match status" value="1"/>
</dbReference>